<dbReference type="AlphaFoldDB" id="A0A2M9YRN2"/>
<dbReference type="EMBL" id="NPDU01000017">
    <property type="protein sequence ID" value="PJZ62347.1"/>
    <property type="molecule type" value="Genomic_DNA"/>
</dbReference>
<organism evidence="2 5">
    <name type="scientific">Leptospira adleri</name>
    <dbReference type="NCBI Taxonomy" id="2023186"/>
    <lineage>
        <taxon>Bacteria</taxon>
        <taxon>Pseudomonadati</taxon>
        <taxon>Spirochaetota</taxon>
        <taxon>Spirochaetia</taxon>
        <taxon>Leptospirales</taxon>
        <taxon>Leptospiraceae</taxon>
        <taxon>Leptospira</taxon>
    </lineage>
</organism>
<evidence type="ECO:0000256" key="1">
    <source>
        <dbReference type="SAM" id="MobiDB-lite"/>
    </source>
</evidence>
<dbReference type="Proteomes" id="UP000232149">
    <property type="component" value="Unassembled WGS sequence"/>
</dbReference>
<proteinExistence type="predicted"/>
<gene>
    <name evidence="3" type="ORF">CH376_08280</name>
    <name evidence="2" type="ORF">CH380_06670</name>
</gene>
<protein>
    <submittedName>
        <fullName evidence="2">Uncharacterized protein</fullName>
    </submittedName>
</protein>
<sequence>MSNFGKILKVPTGGRSRSEDQKKSVIAQKKRNHPLTFPLREGLALFLKIPKRIQGEFKC</sequence>
<evidence type="ECO:0000313" key="4">
    <source>
        <dbReference type="Proteomes" id="UP000232149"/>
    </source>
</evidence>
<dbReference type="EMBL" id="NPDV01000004">
    <property type="protein sequence ID" value="PJZ54187.1"/>
    <property type="molecule type" value="Genomic_DNA"/>
</dbReference>
<comment type="caution">
    <text evidence="2">The sequence shown here is derived from an EMBL/GenBank/DDBJ whole genome shotgun (WGS) entry which is preliminary data.</text>
</comment>
<feature type="region of interest" description="Disordered" evidence="1">
    <location>
        <begin position="1"/>
        <end position="31"/>
    </location>
</feature>
<evidence type="ECO:0000313" key="3">
    <source>
        <dbReference type="EMBL" id="PJZ62347.1"/>
    </source>
</evidence>
<reference evidence="4 5" key="1">
    <citation type="submission" date="2017-07" db="EMBL/GenBank/DDBJ databases">
        <title>Leptospira spp. isolated from tropical soils.</title>
        <authorList>
            <person name="Thibeaux R."/>
            <person name="Iraola G."/>
            <person name="Ferres I."/>
            <person name="Bierque E."/>
            <person name="Girault D."/>
            <person name="Soupe-Gilbert M.-E."/>
            <person name="Picardeau M."/>
            <person name="Goarant C."/>
        </authorList>
    </citation>
    <scope>NUCLEOTIDE SEQUENCE [LARGE SCALE GENOMIC DNA]</scope>
    <source>
        <strain evidence="2 5">FH2-B-C1</strain>
        <strain evidence="3 4">FH2-B-D1</strain>
    </source>
</reference>
<evidence type="ECO:0000313" key="2">
    <source>
        <dbReference type="EMBL" id="PJZ54187.1"/>
    </source>
</evidence>
<evidence type="ECO:0000313" key="5">
    <source>
        <dbReference type="Proteomes" id="UP000232188"/>
    </source>
</evidence>
<dbReference type="Proteomes" id="UP000232188">
    <property type="component" value="Unassembled WGS sequence"/>
</dbReference>
<name>A0A2M9YRN2_9LEPT</name>
<keyword evidence="4" id="KW-1185">Reference proteome</keyword>
<accession>A0A2M9YRN2</accession>